<protein>
    <submittedName>
        <fullName evidence="1">Uncharacterized protein</fullName>
    </submittedName>
</protein>
<sequence>LSLVFNIIAPDYRTDATSSQKKMSRTGRKGRWS</sequence>
<dbReference type="AlphaFoldDB" id="X1IC12"/>
<gene>
    <name evidence="1" type="ORF">S03H2_62726</name>
</gene>
<name>X1IC12_9ZZZZ</name>
<evidence type="ECO:0000313" key="1">
    <source>
        <dbReference type="EMBL" id="GAH79232.1"/>
    </source>
</evidence>
<feature type="non-terminal residue" evidence="1">
    <location>
        <position position="1"/>
    </location>
</feature>
<reference evidence="1" key="1">
    <citation type="journal article" date="2014" name="Front. Microbiol.">
        <title>High frequency of phylogenetically diverse reductive dehalogenase-homologous genes in deep subseafloor sedimentary metagenomes.</title>
        <authorList>
            <person name="Kawai M."/>
            <person name="Futagami T."/>
            <person name="Toyoda A."/>
            <person name="Takaki Y."/>
            <person name="Nishi S."/>
            <person name="Hori S."/>
            <person name="Arai W."/>
            <person name="Tsubouchi T."/>
            <person name="Morono Y."/>
            <person name="Uchiyama I."/>
            <person name="Ito T."/>
            <person name="Fujiyama A."/>
            <person name="Inagaki F."/>
            <person name="Takami H."/>
        </authorList>
    </citation>
    <scope>NUCLEOTIDE SEQUENCE</scope>
    <source>
        <strain evidence="1">Expedition CK06-06</strain>
    </source>
</reference>
<proteinExistence type="predicted"/>
<dbReference type="EMBL" id="BARU01040589">
    <property type="protein sequence ID" value="GAH79232.1"/>
    <property type="molecule type" value="Genomic_DNA"/>
</dbReference>
<comment type="caution">
    <text evidence="1">The sequence shown here is derived from an EMBL/GenBank/DDBJ whole genome shotgun (WGS) entry which is preliminary data.</text>
</comment>
<organism evidence="1">
    <name type="scientific">marine sediment metagenome</name>
    <dbReference type="NCBI Taxonomy" id="412755"/>
    <lineage>
        <taxon>unclassified sequences</taxon>
        <taxon>metagenomes</taxon>
        <taxon>ecological metagenomes</taxon>
    </lineage>
</organism>
<accession>X1IC12</accession>